<accession>A0ABR3TYJ1</accession>
<keyword evidence="2" id="KW-1185">Reference proteome</keyword>
<name>A0ABR3TYJ1_9PEZI</name>
<gene>
    <name evidence="1" type="ORF">SLS58_002829</name>
</gene>
<evidence type="ECO:0000313" key="2">
    <source>
        <dbReference type="Proteomes" id="UP001521184"/>
    </source>
</evidence>
<dbReference type="EMBL" id="JAKEKT020000013">
    <property type="protein sequence ID" value="KAL1647059.1"/>
    <property type="molecule type" value="Genomic_DNA"/>
</dbReference>
<dbReference type="PANTHER" id="PTHR42085">
    <property type="entry name" value="F-BOX DOMAIN-CONTAINING PROTEIN"/>
    <property type="match status" value="1"/>
</dbReference>
<sequence>MAADSRFLSLPRELRNIIYSYLVPVRGYVIFNPRPKSRRFRPPRRATAILCVSRQVNEEAKDVLYRSKKSPPLTINLGNMDKAIPHPTCDSFEAILPRTPVLEAREIRVVIEIYPSDNVVPDLPRREWHLSEEARHEKELFTCCLLPEVIHMISILRERDELPILSIHFSLYPWLDPQFDIMQAVRQLLKPVAQLRVLQGACRL</sequence>
<dbReference type="PANTHER" id="PTHR42085:SF8">
    <property type="entry name" value="F-BOX DOMAIN-CONTAINING PROTEIN"/>
    <property type="match status" value="1"/>
</dbReference>
<evidence type="ECO:0000313" key="1">
    <source>
        <dbReference type="EMBL" id="KAL1647059.1"/>
    </source>
</evidence>
<dbReference type="InterPro" id="IPR038883">
    <property type="entry name" value="AN11006-like"/>
</dbReference>
<protein>
    <submittedName>
        <fullName evidence="1">Uncharacterized protein</fullName>
    </submittedName>
</protein>
<dbReference type="Proteomes" id="UP001521184">
    <property type="component" value="Unassembled WGS sequence"/>
</dbReference>
<organism evidence="1 2">
    <name type="scientific">Diplodia intermedia</name>
    <dbReference type="NCBI Taxonomy" id="856260"/>
    <lineage>
        <taxon>Eukaryota</taxon>
        <taxon>Fungi</taxon>
        <taxon>Dikarya</taxon>
        <taxon>Ascomycota</taxon>
        <taxon>Pezizomycotina</taxon>
        <taxon>Dothideomycetes</taxon>
        <taxon>Dothideomycetes incertae sedis</taxon>
        <taxon>Botryosphaeriales</taxon>
        <taxon>Botryosphaeriaceae</taxon>
        <taxon>Diplodia</taxon>
    </lineage>
</organism>
<comment type="caution">
    <text evidence="1">The sequence shown here is derived from an EMBL/GenBank/DDBJ whole genome shotgun (WGS) entry which is preliminary data.</text>
</comment>
<proteinExistence type="predicted"/>
<reference evidence="1 2" key="1">
    <citation type="journal article" date="2023" name="Plant Dis.">
        <title>First Report of Diplodia intermedia Causing Canker and Dieback Diseases on Apple Trees in Canada.</title>
        <authorList>
            <person name="Ellouze W."/>
            <person name="Ilyukhin E."/>
            <person name="Sulman M."/>
            <person name="Ali S."/>
        </authorList>
    </citation>
    <scope>NUCLEOTIDE SEQUENCE [LARGE SCALE GENOMIC DNA]</scope>
    <source>
        <strain evidence="1 2">M45-28</strain>
    </source>
</reference>